<dbReference type="PROSITE" id="PS51257">
    <property type="entry name" value="PROKAR_LIPOPROTEIN"/>
    <property type="match status" value="1"/>
</dbReference>
<dbReference type="AlphaFoldDB" id="A0A517LZ04"/>
<sequence length="151" mass="15529">MKSQSKSLMTTFPVLQARVLGAALSLALLLTLGCGENDPRTAAVSGLVTVDDQPLDSGNLLLLSELGESGGAELNADGTYTLTCTPGTYHVAVMPLAVEVGPDGTPTNPEQANSAMEIPQKFQDVGSSELIVEVAAGENTFDIPLASTPGR</sequence>
<protein>
    <recommendedName>
        <fullName evidence="3">Carboxypeptidase regulatory-like domain-containing protein</fullName>
    </recommendedName>
</protein>
<gene>
    <name evidence="1" type="ORF">EC9_20380</name>
</gene>
<evidence type="ECO:0008006" key="3">
    <source>
        <dbReference type="Google" id="ProtNLM"/>
    </source>
</evidence>
<dbReference type="OrthoDB" id="289192at2"/>
<dbReference type="Proteomes" id="UP000319557">
    <property type="component" value="Chromosome"/>
</dbReference>
<evidence type="ECO:0000313" key="2">
    <source>
        <dbReference type="Proteomes" id="UP000319557"/>
    </source>
</evidence>
<proteinExistence type="predicted"/>
<name>A0A517LZ04_9BACT</name>
<keyword evidence="2" id="KW-1185">Reference proteome</keyword>
<evidence type="ECO:0000313" key="1">
    <source>
        <dbReference type="EMBL" id="QDS87855.1"/>
    </source>
</evidence>
<dbReference type="RefSeq" id="WP_145344501.1">
    <property type="nucleotide sequence ID" value="NZ_CP036261.1"/>
</dbReference>
<accession>A0A517LZ04</accession>
<dbReference type="EMBL" id="CP036261">
    <property type="protein sequence ID" value="QDS87855.1"/>
    <property type="molecule type" value="Genomic_DNA"/>
</dbReference>
<organism evidence="1 2">
    <name type="scientific">Rosistilla ulvae</name>
    <dbReference type="NCBI Taxonomy" id="1930277"/>
    <lineage>
        <taxon>Bacteria</taxon>
        <taxon>Pseudomonadati</taxon>
        <taxon>Planctomycetota</taxon>
        <taxon>Planctomycetia</taxon>
        <taxon>Pirellulales</taxon>
        <taxon>Pirellulaceae</taxon>
        <taxon>Rosistilla</taxon>
    </lineage>
</organism>
<reference evidence="1 2" key="1">
    <citation type="submission" date="2019-02" db="EMBL/GenBank/DDBJ databases">
        <title>Deep-cultivation of Planctomycetes and their phenomic and genomic characterization uncovers novel biology.</title>
        <authorList>
            <person name="Wiegand S."/>
            <person name="Jogler M."/>
            <person name="Boedeker C."/>
            <person name="Pinto D."/>
            <person name="Vollmers J."/>
            <person name="Rivas-Marin E."/>
            <person name="Kohn T."/>
            <person name="Peeters S.H."/>
            <person name="Heuer A."/>
            <person name="Rast P."/>
            <person name="Oberbeckmann S."/>
            <person name="Bunk B."/>
            <person name="Jeske O."/>
            <person name="Meyerdierks A."/>
            <person name="Storesund J.E."/>
            <person name="Kallscheuer N."/>
            <person name="Luecker S."/>
            <person name="Lage O.M."/>
            <person name="Pohl T."/>
            <person name="Merkel B.J."/>
            <person name="Hornburger P."/>
            <person name="Mueller R.-W."/>
            <person name="Bruemmer F."/>
            <person name="Labrenz M."/>
            <person name="Spormann A.M."/>
            <person name="Op den Camp H."/>
            <person name="Overmann J."/>
            <person name="Amann R."/>
            <person name="Jetten M.S.M."/>
            <person name="Mascher T."/>
            <person name="Medema M.H."/>
            <person name="Devos D.P."/>
            <person name="Kaster A.-K."/>
            <person name="Ovreas L."/>
            <person name="Rohde M."/>
            <person name="Galperin M.Y."/>
            <person name="Jogler C."/>
        </authorList>
    </citation>
    <scope>NUCLEOTIDE SEQUENCE [LARGE SCALE GENOMIC DNA]</scope>
    <source>
        <strain evidence="1 2">EC9</strain>
    </source>
</reference>
<dbReference type="KEGG" id="ruv:EC9_20380"/>